<evidence type="ECO:0000256" key="1">
    <source>
        <dbReference type="ARBA" id="ARBA00023002"/>
    </source>
</evidence>
<reference evidence="2" key="1">
    <citation type="submission" date="2020-05" db="EMBL/GenBank/DDBJ databases">
        <title>Identification of trans-AT polyketide cluster in two marine bacteria, producers of a novel glutaramide-containing polyketide sesbanimide D and analogs.</title>
        <authorList>
            <person name="Kacar D."/>
            <person name="Rodriguez P."/>
            <person name="Canedo L."/>
            <person name="Gonzalez E."/>
            <person name="Galan B."/>
            <person name="De La Calle F."/>
            <person name="Garcia J.L."/>
        </authorList>
    </citation>
    <scope>NUCLEOTIDE SEQUENCE</scope>
    <source>
        <strain evidence="2">PHM038</strain>
    </source>
</reference>
<evidence type="ECO:0000313" key="2">
    <source>
        <dbReference type="EMBL" id="MBD1546768.1"/>
    </source>
</evidence>
<gene>
    <name evidence="2" type="ORF">HK439_10875</name>
</gene>
<name>A0A926NZR5_9HYPH</name>
<dbReference type="InterPro" id="IPR029041">
    <property type="entry name" value="FAD-linked_oxidoreductase-like"/>
</dbReference>
<keyword evidence="1" id="KW-0560">Oxidoreductase</keyword>
<comment type="caution">
    <text evidence="2">The sequence shown here is derived from an EMBL/GenBank/DDBJ whole genome shotgun (WGS) entry which is preliminary data.</text>
</comment>
<sequence>MDGQNGLGRSALLKANGATVSGMLQGYSIEVLPRTAAKIESFKALLPEGTRVYIANVEGTDFEDMLKTARRIRGEGFDVMPHFPARLIKDAAEFETFLTRYRDEAGVDQALLIGGGVARPAGEYDNTMQMLETGLFDKYGFKRIHVAGHPEGNPDIDKDGTSRRVDEALLWKQSFSDRTDAEMAIATQFFFDAKPVVEWAARLKEIGVELPIHVGISGPAKLQTLIKYAIACGVGPSIKVLRKRAMDVTKLLMPYEPTDVVSAIASHVAATPDTTIQQVHLFPLGGIKACVEWADRQNENLRQAGAA</sequence>
<dbReference type="Proteomes" id="UP000598467">
    <property type="component" value="Unassembled WGS sequence"/>
</dbReference>
<proteinExistence type="predicted"/>
<evidence type="ECO:0000313" key="3">
    <source>
        <dbReference type="Proteomes" id="UP000598467"/>
    </source>
</evidence>
<accession>A0A926NZR5</accession>
<organism evidence="2 3">
    <name type="scientific">Roseibium aggregatum</name>
    <dbReference type="NCBI Taxonomy" id="187304"/>
    <lineage>
        <taxon>Bacteria</taxon>
        <taxon>Pseudomonadati</taxon>
        <taxon>Pseudomonadota</taxon>
        <taxon>Alphaproteobacteria</taxon>
        <taxon>Hyphomicrobiales</taxon>
        <taxon>Stappiaceae</taxon>
        <taxon>Roseibium</taxon>
    </lineage>
</organism>
<dbReference type="AlphaFoldDB" id="A0A926NZR5"/>
<dbReference type="SUPFAM" id="SSF51730">
    <property type="entry name" value="FAD-linked oxidoreductase"/>
    <property type="match status" value="1"/>
</dbReference>
<protein>
    <submittedName>
        <fullName evidence="2">Methylenetetrahydrofolate reductase</fullName>
    </submittedName>
</protein>
<dbReference type="EMBL" id="JABFCZ010000010">
    <property type="protein sequence ID" value="MBD1546768.1"/>
    <property type="molecule type" value="Genomic_DNA"/>
</dbReference>
<dbReference type="Gene3D" id="3.20.20.220">
    <property type="match status" value="1"/>
</dbReference>
<dbReference type="GO" id="GO:0016491">
    <property type="term" value="F:oxidoreductase activity"/>
    <property type="evidence" value="ECO:0007669"/>
    <property type="project" value="UniProtKB-KW"/>
</dbReference>